<dbReference type="PANTHER" id="PTHR43586">
    <property type="entry name" value="CYSTEINE DESULFURASE"/>
    <property type="match status" value="1"/>
</dbReference>
<dbReference type="GO" id="GO:0008483">
    <property type="term" value="F:transaminase activity"/>
    <property type="evidence" value="ECO:0007669"/>
    <property type="project" value="UniProtKB-KW"/>
</dbReference>
<evidence type="ECO:0000313" key="6">
    <source>
        <dbReference type="EMBL" id="MEA9357505.1"/>
    </source>
</evidence>
<dbReference type="InterPro" id="IPR020578">
    <property type="entry name" value="Aminotrans_V_PyrdxlP_BS"/>
</dbReference>
<keyword evidence="7" id="KW-1185">Reference proteome</keyword>
<evidence type="ECO:0000259" key="5">
    <source>
        <dbReference type="Pfam" id="PF00266"/>
    </source>
</evidence>
<keyword evidence="6" id="KW-0032">Aminotransferase</keyword>
<dbReference type="PANTHER" id="PTHR43586:SF15">
    <property type="entry name" value="BLR3095 PROTEIN"/>
    <property type="match status" value="1"/>
</dbReference>
<dbReference type="PROSITE" id="PS00595">
    <property type="entry name" value="AA_TRANSFER_CLASS_5"/>
    <property type="match status" value="1"/>
</dbReference>
<dbReference type="InterPro" id="IPR015422">
    <property type="entry name" value="PyrdxlP-dep_Trfase_small"/>
</dbReference>
<organism evidence="6 7">
    <name type="scientific">Bacteriovorax antarcticus</name>
    <dbReference type="NCBI Taxonomy" id="3088717"/>
    <lineage>
        <taxon>Bacteria</taxon>
        <taxon>Pseudomonadati</taxon>
        <taxon>Bdellovibrionota</taxon>
        <taxon>Bacteriovoracia</taxon>
        <taxon>Bacteriovoracales</taxon>
        <taxon>Bacteriovoracaceae</taxon>
        <taxon>Bacteriovorax</taxon>
    </lineage>
</organism>
<dbReference type="EMBL" id="JAYGJQ010000002">
    <property type="protein sequence ID" value="MEA9357505.1"/>
    <property type="molecule type" value="Genomic_DNA"/>
</dbReference>
<dbReference type="RefSeq" id="WP_323577533.1">
    <property type="nucleotide sequence ID" value="NZ_JAYGJQ010000002.1"/>
</dbReference>
<name>A0ABU5VWR4_9BACT</name>
<dbReference type="Proteomes" id="UP001302274">
    <property type="component" value="Unassembled WGS sequence"/>
</dbReference>
<proteinExistence type="inferred from homology"/>
<dbReference type="InterPro" id="IPR015424">
    <property type="entry name" value="PyrdxlP-dep_Trfase"/>
</dbReference>
<dbReference type="Pfam" id="PF00266">
    <property type="entry name" value="Aminotran_5"/>
    <property type="match status" value="1"/>
</dbReference>
<gene>
    <name evidence="6" type="ORF">SHI21_14855</name>
</gene>
<comment type="cofactor">
    <cofactor evidence="1 4">
        <name>pyridoxal 5'-phosphate</name>
        <dbReference type="ChEBI" id="CHEBI:597326"/>
    </cofactor>
</comment>
<evidence type="ECO:0000256" key="2">
    <source>
        <dbReference type="ARBA" id="ARBA00022898"/>
    </source>
</evidence>
<sequence length="371" mass="41109">MTIEKFKSEFYQGTERIHLNNGGLAPISAPARERILYWGDRFYKEGFYTDLDYVENVFNSRKSLATLIGCDHSEVAFFQSTASAVSQFAFQYPLEEGDEVITWAEEYGSHLFPWLEACKRAKANLIEVKSGENLSTPYQLLVERITNKTKIIAVSWVQFLTGAKTDLEALGKITRAKNIFLFVDIIQGLGLHPFDMKKLGVDAVAGGSHKWLFSPVGVGYLAIDQKHIGKVKPHNVGSYTFGTCDDPTDSVCMPKLDALKFEAGSKQVLEITALGASVDLILKTGVSVIEKETLRLATKLRVGLEAKGYKVHSPYSVDNHQSAMVNFIPKDHTIEALKSLPCNFAIRGPGVRLTPAAFVSDLTIERVLKVL</sequence>
<evidence type="ECO:0000313" key="7">
    <source>
        <dbReference type="Proteomes" id="UP001302274"/>
    </source>
</evidence>
<dbReference type="Gene3D" id="3.90.1150.10">
    <property type="entry name" value="Aspartate Aminotransferase, domain 1"/>
    <property type="match status" value="1"/>
</dbReference>
<evidence type="ECO:0000256" key="3">
    <source>
        <dbReference type="RuleBase" id="RU004075"/>
    </source>
</evidence>
<keyword evidence="2" id="KW-0663">Pyridoxal phosphate</keyword>
<comment type="caution">
    <text evidence="6">The sequence shown here is derived from an EMBL/GenBank/DDBJ whole genome shotgun (WGS) entry which is preliminary data.</text>
</comment>
<evidence type="ECO:0000256" key="4">
    <source>
        <dbReference type="RuleBase" id="RU004504"/>
    </source>
</evidence>
<protein>
    <submittedName>
        <fullName evidence="6">Aminotransferase class V-fold PLP-dependent enzyme</fullName>
    </submittedName>
</protein>
<comment type="similarity">
    <text evidence="3">Belongs to the class-V pyridoxal-phosphate-dependent aminotransferase family.</text>
</comment>
<dbReference type="Gene3D" id="3.40.640.10">
    <property type="entry name" value="Type I PLP-dependent aspartate aminotransferase-like (Major domain)"/>
    <property type="match status" value="1"/>
</dbReference>
<keyword evidence="6" id="KW-0808">Transferase</keyword>
<reference evidence="6 7" key="1">
    <citation type="submission" date="2023-11" db="EMBL/GenBank/DDBJ databases">
        <title>A Novel Polar Bacteriovorax (B. antarcticus) Isolated from the Biocrust in Antarctica.</title>
        <authorList>
            <person name="Mun W."/>
            <person name="Choi S.Y."/>
            <person name="Mitchell R.J."/>
        </authorList>
    </citation>
    <scope>NUCLEOTIDE SEQUENCE [LARGE SCALE GENOMIC DNA]</scope>
    <source>
        <strain evidence="6 7">PP10</strain>
    </source>
</reference>
<dbReference type="InterPro" id="IPR000192">
    <property type="entry name" value="Aminotrans_V_dom"/>
</dbReference>
<feature type="domain" description="Aminotransferase class V" evidence="5">
    <location>
        <begin position="56"/>
        <end position="336"/>
    </location>
</feature>
<evidence type="ECO:0000256" key="1">
    <source>
        <dbReference type="ARBA" id="ARBA00001933"/>
    </source>
</evidence>
<dbReference type="InterPro" id="IPR015421">
    <property type="entry name" value="PyrdxlP-dep_Trfase_major"/>
</dbReference>
<dbReference type="SUPFAM" id="SSF53383">
    <property type="entry name" value="PLP-dependent transferases"/>
    <property type="match status" value="1"/>
</dbReference>
<accession>A0ABU5VWR4</accession>